<dbReference type="EMBL" id="VEVO01000007">
    <property type="protein sequence ID" value="KAF0039875.1"/>
    <property type="molecule type" value="Genomic_DNA"/>
</dbReference>
<protein>
    <submittedName>
        <fullName evidence="1">Uncharacterized protein</fullName>
    </submittedName>
</protein>
<organism evidence="1 2">
    <name type="scientific">Scophthalmus maximus</name>
    <name type="common">Turbot</name>
    <name type="synonym">Psetta maxima</name>
    <dbReference type="NCBI Taxonomy" id="52904"/>
    <lineage>
        <taxon>Eukaryota</taxon>
        <taxon>Metazoa</taxon>
        <taxon>Chordata</taxon>
        <taxon>Craniata</taxon>
        <taxon>Vertebrata</taxon>
        <taxon>Euteleostomi</taxon>
        <taxon>Actinopterygii</taxon>
        <taxon>Neopterygii</taxon>
        <taxon>Teleostei</taxon>
        <taxon>Neoteleostei</taxon>
        <taxon>Acanthomorphata</taxon>
        <taxon>Carangaria</taxon>
        <taxon>Pleuronectiformes</taxon>
        <taxon>Pleuronectoidei</taxon>
        <taxon>Scophthalmidae</taxon>
        <taxon>Scophthalmus</taxon>
    </lineage>
</organism>
<gene>
    <name evidence="1" type="ORF">F2P81_008110</name>
</gene>
<comment type="caution">
    <text evidence="1">The sequence shown here is derived from an EMBL/GenBank/DDBJ whole genome shotgun (WGS) entry which is preliminary data.</text>
</comment>
<sequence>MASGTRFTITILFIRGMHYTFSDIKTMIRPHFLLHVDLQIGNAHKLPMFVLISTNSSDQSGNGKQTWKINLLKTLDRVMSRPTDILSRPRSSGVLAESLLTGDGRGEKANSCYSTNCLHATCLYCLRCAIGSWSLSIAEFRKQQQLLTAKYSHTTKLTYSEDRVVAPSHISAALMRGLFGRVQADPMQKGELYQLAKRC</sequence>
<name>A0A6A4T418_SCOMX</name>
<proteinExistence type="predicted"/>
<accession>A0A6A4T418</accession>
<evidence type="ECO:0000313" key="2">
    <source>
        <dbReference type="Proteomes" id="UP000438429"/>
    </source>
</evidence>
<reference evidence="1 2" key="1">
    <citation type="submission" date="2019-06" db="EMBL/GenBank/DDBJ databases">
        <title>Draft genomes of female and male turbot (Scophthalmus maximus).</title>
        <authorList>
            <person name="Xu H."/>
            <person name="Xu X.-W."/>
            <person name="Shao C."/>
            <person name="Chen S."/>
        </authorList>
    </citation>
    <scope>NUCLEOTIDE SEQUENCE [LARGE SCALE GENOMIC DNA]</scope>
    <source>
        <strain evidence="1">Ysfricsl-2016a</strain>
        <tissue evidence="1">Blood</tissue>
    </source>
</reference>
<dbReference type="AlphaFoldDB" id="A0A6A4T418"/>
<evidence type="ECO:0000313" key="1">
    <source>
        <dbReference type="EMBL" id="KAF0039875.1"/>
    </source>
</evidence>
<dbReference type="Proteomes" id="UP000438429">
    <property type="component" value="Unassembled WGS sequence"/>
</dbReference>